<dbReference type="GO" id="GO:0046872">
    <property type="term" value="F:metal ion binding"/>
    <property type="evidence" value="ECO:0007669"/>
    <property type="project" value="UniProtKB-KW"/>
</dbReference>
<evidence type="ECO:0000256" key="4">
    <source>
        <dbReference type="PIRSR" id="PIRSR004846-1"/>
    </source>
</evidence>
<accession>A0A2N9JJG3</accession>
<feature type="chain" id="PRO_5038895575" evidence="5">
    <location>
        <begin position="24"/>
        <end position="262"/>
    </location>
</feature>
<evidence type="ECO:0000256" key="3">
    <source>
        <dbReference type="ARBA" id="ARBA00022729"/>
    </source>
</evidence>
<dbReference type="NCBIfam" id="TIGR01256">
    <property type="entry name" value="modA"/>
    <property type="match status" value="1"/>
</dbReference>
<evidence type="ECO:0000256" key="5">
    <source>
        <dbReference type="SAM" id="SignalP"/>
    </source>
</evidence>
<evidence type="ECO:0000313" key="7">
    <source>
        <dbReference type="Proteomes" id="UP000238164"/>
    </source>
</evidence>
<dbReference type="RefSeq" id="WP_105186374.1">
    <property type="nucleotide sequence ID" value="NZ_BAAAGO010000031.1"/>
</dbReference>
<dbReference type="PROSITE" id="PS51257">
    <property type="entry name" value="PROKAR_LIPOPROTEIN"/>
    <property type="match status" value="1"/>
</dbReference>
<keyword evidence="2 4" id="KW-0479">Metal-binding</keyword>
<dbReference type="EMBL" id="LT985188">
    <property type="protein sequence ID" value="SPD87688.1"/>
    <property type="molecule type" value="Genomic_DNA"/>
</dbReference>
<dbReference type="SUPFAM" id="SSF53850">
    <property type="entry name" value="Periplasmic binding protein-like II"/>
    <property type="match status" value="1"/>
</dbReference>
<dbReference type="Gene3D" id="3.40.190.10">
    <property type="entry name" value="Periplasmic binding protein-like II"/>
    <property type="match status" value="2"/>
</dbReference>
<dbReference type="OrthoDB" id="9785015at2"/>
<gene>
    <name evidence="6" type="primary">modA</name>
    <name evidence="6" type="ORF">MPLG2_2658</name>
</gene>
<feature type="signal peptide" evidence="5">
    <location>
        <begin position="1"/>
        <end position="23"/>
    </location>
</feature>
<evidence type="ECO:0000256" key="2">
    <source>
        <dbReference type="ARBA" id="ARBA00022723"/>
    </source>
</evidence>
<dbReference type="PANTHER" id="PTHR30632">
    <property type="entry name" value="MOLYBDATE-BINDING PERIPLASMIC PROTEIN"/>
    <property type="match status" value="1"/>
</dbReference>
<sequence>MPTKFTVLAAAVAALSLSLVGCASTPAASTSASAPAGTTTVTVFAAASMKGTFTTLGKTFEASHPGTTVVFNFAGSQTLAEQIVNGAAADAFASANEANMTTVTGAGLASGQPKLYATNQLEIAVPPDNPAGITGWKDLTKKGLKLVVCAPAVPCGAATVKVEQATNTTLSPVSEEQAVTDVLAKVQAGEADAGLVYKTDVQAAGNTVKGIEFDESAKATNNNSMVALAKGPQAALGLQFVDLVLSAEGQKVLAAAGFGPAA</sequence>
<reference evidence="6 7" key="1">
    <citation type="submission" date="2018-02" db="EMBL/GenBank/DDBJ databases">
        <authorList>
            <person name="Cohen D.B."/>
            <person name="Kent A.D."/>
        </authorList>
    </citation>
    <scope>NUCLEOTIDE SEQUENCE [LARGE SCALE GENOMIC DNA]</scope>
    <source>
        <strain evidence="6">1</strain>
    </source>
</reference>
<name>A0A2N9JJG3_9ACTN</name>
<organism evidence="6 7">
    <name type="scientific">Micropruina glycogenica</name>
    <dbReference type="NCBI Taxonomy" id="75385"/>
    <lineage>
        <taxon>Bacteria</taxon>
        <taxon>Bacillati</taxon>
        <taxon>Actinomycetota</taxon>
        <taxon>Actinomycetes</taxon>
        <taxon>Propionibacteriales</taxon>
        <taxon>Nocardioidaceae</taxon>
        <taxon>Micropruina</taxon>
    </lineage>
</organism>
<feature type="binding site" evidence="4">
    <location>
        <position position="179"/>
    </location>
    <ligand>
        <name>molybdate</name>
        <dbReference type="ChEBI" id="CHEBI:36264"/>
    </ligand>
</feature>
<keyword evidence="3 5" id="KW-0732">Signal</keyword>
<dbReference type="GO" id="GO:0015689">
    <property type="term" value="P:molybdate ion transport"/>
    <property type="evidence" value="ECO:0007669"/>
    <property type="project" value="InterPro"/>
</dbReference>
<evidence type="ECO:0000256" key="1">
    <source>
        <dbReference type="ARBA" id="ARBA00009175"/>
    </source>
</evidence>
<keyword evidence="7" id="KW-1185">Reference proteome</keyword>
<dbReference type="AlphaFoldDB" id="A0A2N9JJG3"/>
<feature type="binding site" evidence="4">
    <location>
        <position position="76"/>
    </location>
    <ligand>
        <name>molybdate</name>
        <dbReference type="ChEBI" id="CHEBI:36264"/>
    </ligand>
</feature>
<dbReference type="InterPro" id="IPR050682">
    <property type="entry name" value="ModA/WtpA"/>
</dbReference>
<protein>
    <submittedName>
        <fullName evidence="6">Molybdate-binding protein</fullName>
    </submittedName>
</protein>
<feature type="binding site" evidence="4">
    <location>
        <position position="48"/>
    </location>
    <ligand>
        <name>molybdate</name>
        <dbReference type="ChEBI" id="CHEBI:36264"/>
    </ligand>
</feature>
<dbReference type="PANTHER" id="PTHR30632:SF0">
    <property type="entry name" value="SULFATE-BINDING PROTEIN"/>
    <property type="match status" value="1"/>
</dbReference>
<dbReference type="PIRSF" id="PIRSF004846">
    <property type="entry name" value="ModA"/>
    <property type="match status" value="1"/>
</dbReference>
<evidence type="ECO:0000313" key="6">
    <source>
        <dbReference type="EMBL" id="SPD87688.1"/>
    </source>
</evidence>
<dbReference type="Proteomes" id="UP000238164">
    <property type="component" value="Chromosome 1"/>
</dbReference>
<feature type="binding site" evidence="4">
    <location>
        <position position="197"/>
    </location>
    <ligand>
        <name>molybdate</name>
        <dbReference type="ChEBI" id="CHEBI:36264"/>
    </ligand>
</feature>
<comment type="similarity">
    <text evidence="1">Belongs to the bacterial solute-binding protein ModA family.</text>
</comment>
<dbReference type="KEGG" id="mgg:MPLG2_2658"/>
<dbReference type="InterPro" id="IPR005950">
    <property type="entry name" value="ModA"/>
</dbReference>
<proteinExistence type="inferred from homology"/>
<dbReference type="GO" id="GO:0030973">
    <property type="term" value="F:molybdate ion binding"/>
    <property type="evidence" value="ECO:0007669"/>
    <property type="project" value="TreeGrafter"/>
</dbReference>
<keyword evidence="4" id="KW-0500">Molybdenum</keyword>
<dbReference type="Pfam" id="PF13531">
    <property type="entry name" value="SBP_bac_11"/>
    <property type="match status" value="1"/>
</dbReference>